<dbReference type="InterPro" id="IPR013087">
    <property type="entry name" value="Znf_C2H2_type"/>
</dbReference>
<feature type="non-terminal residue" evidence="7">
    <location>
        <position position="1"/>
    </location>
</feature>
<dbReference type="Pfam" id="PF00096">
    <property type="entry name" value="zf-C2H2"/>
    <property type="match status" value="1"/>
</dbReference>
<dbReference type="Proteomes" id="UP000053369">
    <property type="component" value="Unassembled WGS sequence"/>
</dbReference>
<gene>
    <name evidence="7" type="ORF">N332_03819</name>
</gene>
<dbReference type="PANTHER" id="PTHR23235">
    <property type="entry name" value="KRUEPPEL-LIKE TRANSCRIPTION FACTOR"/>
    <property type="match status" value="1"/>
</dbReference>
<evidence type="ECO:0000313" key="7">
    <source>
        <dbReference type="EMBL" id="KFQ36768.1"/>
    </source>
</evidence>
<dbReference type="GO" id="GO:0000981">
    <property type="term" value="F:DNA-binding transcription factor activity, RNA polymerase II-specific"/>
    <property type="evidence" value="ECO:0007669"/>
    <property type="project" value="TreeGrafter"/>
</dbReference>
<evidence type="ECO:0000256" key="4">
    <source>
        <dbReference type="ARBA" id="ARBA00022833"/>
    </source>
</evidence>
<sequence length="40" mass="4669">HIGERPYQCGECGRAFRRSSHLLQHKRTHTGEWPFQCGVC</sequence>
<evidence type="ECO:0000313" key="8">
    <source>
        <dbReference type="Proteomes" id="UP000053369"/>
    </source>
</evidence>
<dbReference type="Gene3D" id="3.30.160.60">
    <property type="entry name" value="Classic Zinc Finger"/>
    <property type="match status" value="1"/>
</dbReference>
<dbReference type="GO" id="GO:0008270">
    <property type="term" value="F:zinc ion binding"/>
    <property type="evidence" value="ECO:0007669"/>
    <property type="project" value="UniProtKB-KW"/>
</dbReference>
<keyword evidence="3 5" id="KW-0863">Zinc-finger</keyword>
<dbReference type="EMBL" id="KK812769">
    <property type="protein sequence ID" value="KFQ36768.1"/>
    <property type="molecule type" value="Genomic_DNA"/>
</dbReference>
<dbReference type="PROSITE" id="PS50157">
    <property type="entry name" value="ZINC_FINGER_C2H2_2"/>
    <property type="match status" value="1"/>
</dbReference>
<keyword evidence="2" id="KW-0677">Repeat</keyword>
<evidence type="ECO:0000256" key="1">
    <source>
        <dbReference type="ARBA" id="ARBA00022723"/>
    </source>
</evidence>
<dbReference type="PRINTS" id="PR00048">
    <property type="entry name" value="ZINCFINGER"/>
</dbReference>
<dbReference type="PANTHER" id="PTHR23235:SF120">
    <property type="entry name" value="KRUPPEL-LIKE FACTOR 15"/>
    <property type="match status" value="1"/>
</dbReference>
<evidence type="ECO:0000256" key="5">
    <source>
        <dbReference type="PROSITE-ProRule" id="PRU00042"/>
    </source>
</evidence>
<dbReference type="InterPro" id="IPR036236">
    <property type="entry name" value="Znf_C2H2_sf"/>
</dbReference>
<feature type="non-terminal residue" evidence="7">
    <location>
        <position position="40"/>
    </location>
</feature>
<dbReference type="GO" id="GO:0000978">
    <property type="term" value="F:RNA polymerase II cis-regulatory region sequence-specific DNA binding"/>
    <property type="evidence" value="ECO:0007669"/>
    <property type="project" value="TreeGrafter"/>
</dbReference>
<dbReference type="FunFam" id="3.30.160.60:FF:000016">
    <property type="entry name" value="zinc finger protein 37 homolog"/>
    <property type="match status" value="1"/>
</dbReference>
<organism evidence="7 8">
    <name type="scientific">Mesitornis unicolor</name>
    <name type="common">brown roatelo</name>
    <dbReference type="NCBI Taxonomy" id="54374"/>
    <lineage>
        <taxon>Eukaryota</taxon>
        <taxon>Metazoa</taxon>
        <taxon>Chordata</taxon>
        <taxon>Craniata</taxon>
        <taxon>Vertebrata</taxon>
        <taxon>Euteleostomi</taxon>
        <taxon>Archelosauria</taxon>
        <taxon>Archosauria</taxon>
        <taxon>Dinosauria</taxon>
        <taxon>Saurischia</taxon>
        <taxon>Theropoda</taxon>
        <taxon>Coelurosauria</taxon>
        <taxon>Aves</taxon>
        <taxon>Neognathae</taxon>
        <taxon>Neoaves</taxon>
        <taxon>Columbimorphae</taxon>
        <taxon>Mesitornithiformes</taxon>
        <taxon>Mesitornithidae</taxon>
        <taxon>Mesitornis</taxon>
    </lineage>
</organism>
<dbReference type="SUPFAM" id="SSF57667">
    <property type="entry name" value="beta-beta-alpha zinc fingers"/>
    <property type="match status" value="1"/>
</dbReference>
<name>A0A091RAA1_9AVES</name>
<dbReference type="SMART" id="SM00355">
    <property type="entry name" value="ZnF_C2H2"/>
    <property type="match status" value="1"/>
</dbReference>
<proteinExistence type="predicted"/>
<accession>A0A091RAA1</accession>
<dbReference type="AlphaFoldDB" id="A0A091RAA1"/>
<keyword evidence="8" id="KW-1185">Reference proteome</keyword>
<protein>
    <submittedName>
        <fullName evidence="7">Zinc finger protein 22</fullName>
    </submittedName>
</protein>
<evidence type="ECO:0000259" key="6">
    <source>
        <dbReference type="PROSITE" id="PS50157"/>
    </source>
</evidence>
<keyword evidence="4" id="KW-0862">Zinc</keyword>
<reference evidence="7 8" key="1">
    <citation type="submission" date="2014-04" db="EMBL/GenBank/DDBJ databases">
        <title>Genome evolution of avian class.</title>
        <authorList>
            <person name="Zhang G."/>
            <person name="Li C."/>
        </authorList>
    </citation>
    <scope>NUCLEOTIDE SEQUENCE [LARGE SCALE GENOMIC DNA]</scope>
    <source>
        <strain evidence="7">BGI_N332</strain>
    </source>
</reference>
<evidence type="ECO:0000256" key="2">
    <source>
        <dbReference type="ARBA" id="ARBA00022737"/>
    </source>
</evidence>
<keyword evidence="1" id="KW-0479">Metal-binding</keyword>
<evidence type="ECO:0000256" key="3">
    <source>
        <dbReference type="ARBA" id="ARBA00022771"/>
    </source>
</evidence>
<feature type="domain" description="C2H2-type" evidence="6">
    <location>
        <begin position="7"/>
        <end position="34"/>
    </location>
</feature>
<dbReference type="PROSITE" id="PS00028">
    <property type="entry name" value="ZINC_FINGER_C2H2_1"/>
    <property type="match status" value="1"/>
</dbReference>